<comment type="caution">
    <text evidence="2">The sequence shown here is derived from an EMBL/GenBank/DDBJ whole genome shotgun (WGS) entry which is preliminary data.</text>
</comment>
<accession>A0ABR1YR02</accession>
<evidence type="ECO:0000313" key="2">
    <source>
        <dbReference type="EMBL" id="KAK8235867.1"/>
    </source>
</evidence>
<reference evidence="2 3" key="1">
    <citation type="submission" date="2024-04" db="EMBL/GenBank/DDBJ databases">
        <title>Phyllosticta paracitricarpa is synonymous to the EU quarantine fungus P. citricarpa based on phylogenomic analyses.</title>
        <authorList>
            <consortium name="Lawrence Berkeley National Laboratory"/>
            <person name="Van Ingen-Buijs V.A."/>
            <person name="Van Westerhoven A.C."/>
            <person name="Haridas S."/>
            <person name="Skiadas P."/>
            <person name="Martin F."/>
            <person name="Groenewald J.Z."/>
            <person name="Crous P.W."/>
            <person name="Seidl M.F."/>
        </authorList>
    </citation>
    <scope>NUCLEOTIDE SEQUENCE [LARGE SCALE GENOMIC DNA]</scope>
    <source>
        <strain evidence="2 3">CBS 123374</strain>
    </source>
</reference>
<dbReference type="Proteomes" id="UP001492380">
    <property type="component" value="Unassembled WGS sequence"/>
</dbReference>
<sequence>MEYSGYPSGLASMVPNSSTWDDLEWEEQFQKWCYGSDESDAGSAETIESLCDWELESDDFASGPITDTAGATRDRTNCGNDEQASCPISTKEDQAFKLSPEISPENANLDPSIAAMLLDEEHMSHKPIADESRFGDFHPCGTQLGSQLEKLDKINDHGPREHSTGVRPPKQQTENDILHYNSTVVSTCSISSFGTIFNAIHLLEDLNEQMTAILDKSTSNGICGDL</sequence>
<evidence type="ECO:0000256" key="1">
    <source>
        <dbReference type="SAM" id="MobiDB-lite"/>
    </source>
</evidence>
<gene>
    <name evidence="2" type="ORF">HDK90DRAFT_510985</name>
</gene>
<organism evidence="2 3">
    <name type="scientific">Phyllosticta capitalensis</name>
    <dbReference type="NCBI Taxonomy" id="121624"/>
    <lineage>
        <taxon>Eukaryota</taxon>
        <taxon>Fungi</taxon>
        <taxon>Dikarya</taxon>
        <taxon>Ascomycota</taxon>
        <taxon>Pezizomycotina</taxon>
        <taxon>Dothideomycetes</taxon>
        <taxon>Dothideomycetes incertae sedis</taxon>
        <taxon>Botryosphaeriales</taxon>
        <taxon>Phyllostictaceae</taxon>
        <taxon>Phyllosticta</taxon>
    </lineage>
</organism>
<proteinExistence type="predicted"/>
<feature type="region of interest" description="Disordered" evidence="1">
    <location>
        <begin position="154"/>
        <end position="175"/>
    </location>
</feature>
<evidence type="ECO:0000313" key="3">
    <source>
        <dbReference type="Proteomes" id="UP001492380"/>
    </source>
</evidence>
<keyword evidence="3" id="KW-1185">Reference proteome</keyword>
<feature type="compositionally biased region" description="Basic and acidic residues" evidence="1">
    <location>
        <begin position="154"/>
        <end position="164"/>
    </location>
</feature>
<protein>
    <submittedName>
        <fullName evidence="2">Uncharacterized protein</fullName>
    </submittedName>
</protein>
<dbReference type="EMBL" id="JBBWRZ010000005">
    <property type="protein sequence ID" value="KAK8235867.1"/>
    <property type="molecule type" value="Genomic_DNA"/>
</dbReference>
<name>A0ABR1YR02_9PEZI</name>